<protein>
    <submittedName>
        <fullName evidence="1">Thioesterase-like superfamily-domain-containing protein</fullName>
    </submittedName>
</protein>
<comment type="caution">
    <text evidence="1">The sequence shown here is derived from an EMBL/GenBank/DDBJ whole genome shotgun (WGS) entry which is preliminary data.</text>
</comment>
<dbReference type="Proteomes" id="UP001408356">
    <property type="component" value="Unassembled WGS sequence"/>
</dbReference>
<proteinExistence type="predicted"/>
<gene>
    <name evidence="1" type="ORF">SUNI508_13998</name>
</gene>
<sequence>MALVSRFKPRLACLQPAIGRSSIGAPSRPPESRGRSVRCLATATSAPASRPPNWVADLNARLGKCIMFGCSPTQVQRAAAVLREMASHWRAIIAGSESFITGRGRGLSGQEVAWGEMDSFVRFSPAINNAGQNE</sequence>
<keyword evidence="2" id="KW-1185">Reference proteome</keyword>
<accession>A0ABR2V9G4</accession>
<organism evidence="1 2">
    <name type="scientific">Seiridium unicorne</name>
    <dbReference type="NCBI Taxonomy" id="138068"/>
    <lineage>
        <taxon>Eukaryota</taxon>
        <taxon>Fungi</taxon>
        <taxon>Dikarya</taxon>
        <taxon>Ascomycota</taxon>
        <taxon>Pezizomycotina</taxon>
        <taxon>Sordariomycetes</taxon>
        <taxon>Xylariomycetidae</taxon>
        <taxon>Amphisphaeriales</taxon>
        <taxon>Sporocadaceae</taxon>
        <taxon>Seiridium</taxon>
    </lineage>
</organism>
<name>A0ABR2V9G4_9PEZI</name>
<reference evidence="1 2" key="1">
    <citation type="journal article" date="2024" name="J. Plant Pathol.">
        <title>Sequence and assembly of the genome of Seiridium unicorne, isolate CBS 538.82, causal agent of cypress canker disease.</title>
        <authorList>
            <person name="Scali E."/>
            <person name="Rocca G.D."/>
            <person name="Danti R."/>
            <person name="Garbelotto M."/>
            <person name="Barberini S."/>
            <person name="Baroncelli R."/>
            <person name="Emiliani G."/>
        </authorList>
    </citation>
    <scope>NUCLEOTIDE SEQUENCE [LARGE SCALE GENOMIC DNA]</scope>
    <source>
        <strain evidence="1 2">BM-138-508</strain>
    </source>
</reference>
<evidence type="ECO:0000313" key="1">
    <source>
        <dbReference type="EMBL" id="KAK9423466.1"/>
    </source>
</evidence>
<evidence type="ECO:0000313" key="2">
    <source>
        <dbReference type="Proteomes" id="UP001408356"/>
    </source>
</evidence>
<dbReference type="EMBL" id="JARVKF010000071">
    <property type="protein sequence ID" value="KAK9423466.1"/>
    <property type="molecule type" value="Genomic_DNA"/>
</dbReference>